<name>A0A7S9SV58_9VIRU</name>
<accession>A0A7S9SV58</accession>
<evidence type="ECO:0000256" key="1">
    <source>
        <dbReference type="SAM" id="MobiDB-lite"/>
    </source>
</evidence>
<organism evidence="2">
    <name type="scientific">Virus NIOZ-UU159</name>
    <dbReference type="NCBI Taxonomy" id="2763270"/>
    <lineage>
        <taxon>Viruses</taxon>
    </lineage>
</organism>
<feature type="region of interest" description="Disordered" evidence="1">
    <location>
        <begin position="647"/>
        <end position="674"/>
    </location>
</feature>
<feature type="compositionally biased region" description="Basic and acidic residues" evidence="1">
    <location>
        <begin position="665"/>
        <end position="674"/>
    </location>
</feature>
<protein>
    <submittedName>
        <fullName evidence="2">Uncharacterized protein</fullName>
    </submittedName>
</protein>
<reference evidence="2" key="1">
    <citation type="submission" date="2020-08" db="EMBL/GenBank/DDBJ databases">
        <title>Bridging the membrane lipid divide: bacteria of the FCB group superphylum have the potential to synthesize archaeal ether lipids.</title>
        <authorList>
            <person name="Villanueva L."/>
            <person name="von Meijenfeldt F.A.B."/>
            <person name="Westbye A.B."/>
            <person name="Yadav S."/>
            <person name="Hopmans E.C."/>
            <person name="Dutilh B.E."/>
            <person name="Sinninghe Damste J.S."/>
        </authorList>
    </citation>
    <scope>NUCLEOTIDE SEQUENCE</scope>
    <source>
        <strain evidence="2">NIOZ-UU159</strain>
    </source>
</reference>
<gene>
    <name evidence="2" type="ORF">NIOZUU159_00102</name>
</gene>
<sequence>MDLLKPIYVKRWLSETNHITYVFDANKANTYKSSYKVINEYIFQDNNYEDAFNKIVYYILQKDKDIELPFYFWDKDNLLYDIDEIKWSGYDVNPFKSKDRSSESLKEPINLSNKYGLLKKTEFNLVFYSDFKYDIKYYFDKAIKKPDFNKYVKELIKNEDILVSLYNKEVKYANLSLEEYNDVTFKTSLNDVDELILLFDKLETNEKMQIIQLVNNNNAIYKLFKEHTYTNEKELSFIFNITNQNEELLNIFYKGKTSKISISENDAIINFKYHIDNGNKIEQIIKDKKELTDYIGKYITTKTDFIENDINLRVKFMVDNIEFPTLIKKIGTFSNIFEAIIFKNEKKKNSGYYAYKRVNDILNNKFDVTSYIKSRIIVGVSEDEIVKELMAFGYTKTECIALVKQELKIIGDIGFNNLDKNPNIIDGTYIVVKKSGSGFEIDIKNCKSYYELDNIKFWLTKIIEQTRIIQKKPVVVVPKKEKTPEPQPKKSSSKSSDENLVEDDMDFDDFSKFQGGVKKVEFKNYLINRLRNADKELYKDNNKSRKCQKEHQPVVLSKEELDEIKAKGYNKYFDNIIEYGSNQDIKNYYTCPRLWCPVSKIPLDESQENPKCPGDNEEPMKLNEDMKNSNKPRYAYLIKNINLPCCGKKKPKENDKPKTPIKPSKKSDKLNKFDKLDKAKSDEKSIKLFKSDDDDKNYIMNKIPLPYNNRYGDIAKELYKILKPYNSEEYNKKCLSPNNINKKECILRKSLINQNDIPAKYDNIINVVAFSLGKTKEEFIKEITEKMDLITFLSLDNGNVCKDFVDLEPIIAEDNVELYNDFLKFNKKFKRSLLDVPDVSDNTNESNYKKSRYLFIYKSYLKFIKYLSADNYPFDKTIKYLNSLVAIIYKKLIVLWDIEKIDQNIQVNMICPYYTRFIDLYSYLDKSPKFIMIIKENNYYEPLVSKSITMKVDKKLFNLEEYKIVKDILINCTKKNNFEDYNIELFTNKDNIAALNKLLKEESELFTFESVIINTDYTINKIILKNNTLLKFNPQSIIILPLLISEYKIKNVIFYDDIVDKEFNIKIVKDTYDKFNKGFESIKELGFSIDIGETVLDTKELIRTKLKIADEKYETTTNNIILPFNDKNTYNSYIKINDKKIKKIEKLRLQVKNKLLGSKFTDEYYNSLCKKSRRKVIKKVLSEFKSSSFDKQDIRDIQIIIEEIPLSSRKHIKNWYKKSLLYSKYNYINELSNKVKDIGKELLFTQYTVSDKIPHAILKYHEALPNNISNIEENIDYYKLLKDINEVDNKLPEIFNGDENVLSSKWTKYKKKVWYKLRYIKNTYKETYIKGLFEYLTIKINTNLLSYNDIIKKSNEYYLDVFNKDNYDKNKKLRIRKLFKDPHFYQNYVKEMNSINKTKKSFKTLSIFYETYFNKSSYEEREKIINNIIKNSLIKYPGDIDIYNIAKLLNISILVIHNRTEYGKGVKVEKRAGDKDLNITISVYKADDNIDQRPLIILYRKVEKTNISYFIIKNTEITETFYMELQDAPEDIKNKILDSSKSSDMSSSTSTTSI</sequence>
<dbReference type="EMBL" id="MW030587">
    <property type="protein sequence ID" value="QPI16611.1"/>
    <property type="molecule type" value="Genomic_DNA"/>
</dbReference>
<evidence type="ECO:0000313" key="2">
    <source>
        <dbReference type="EMBL" id="QPI16611.1"/>
    </source>
</evidence>
<feature type="region of interest" description="Disordered" evidence="1">
    <location>
        <begin position="479"/>
        <end position="500"/>
    </location>
</feature>
<feature type="compositionally biased region" description="Basic and acidic residues" evidence="1">
    <location>
        <begin position="479"/>
        <end position="488"/>
    </location>
</feature>
<proteinExistence type="predicted"/>